<dbReference type="SUPFAM" id="SSF49764">
    <property type="entry name" value="HSP20-like chaperones"/>
    <property type="match status" value="1"/>
</dbReference>
<feature type="domain" description="SHSP" evidence="5">
    <location>
        <begin position="80"/>
        <end position="205"/>
    </location>
</feature>
<sequence length="211" mass="23183">MPCHSFHGHALARPFCHYPMRHFQHPYVFQHGACQPHYYDRPCYTQPFVEHNHHPGPCDCTFPYGPPAILRGAAAPQYAARDVQTSTPHFDVDESPSAYFVKSYIPGCHENDVSIRWADDQALEIEGVNAQGGGRGWRSVLNTGRLSEQGPADGATSGFTRRFQFPAQVQREGLRARVDDGVLQVMVPKAGEGSGGRGPEEWGGPGVGSKI</sequence>
<dbReference type="OrthoDB" id="1431247at2759"/>
<dbReference type="Proteomes" id="UP000800094">
    <property type="component" value="Unassembled WGS sequence"/>
</dbReference>
<name>A0A6A6ID46_9PLEO</name>
<evidence type="ECO:0000256" key="3">
    <source>
        <dbReference type="RuleBase" id="RU003616"/>
    </source>
</evidence>
<proteinExistence type="inferred from homology"/>
<evidence type="ECO:0000256" key="2">
    <source>
        <dbReference type="PROSITE-ProRule" id="PRU00285"/>
    </source>
</evidence>
<organism evidence="6 7">
    <name type="scientific">Trematosphaeria pertusa</name>
    <dbReference type="NCBI Taxonomy" id="390896"/>
    <lineage>
        <taxon>Eukaryota</taxon>
        <taxon>Fungi</taxon>
        <taxon>Dikarya</taxon>
        <taxon>Ascomycota</taxon>
        <taxon>Pezizomycotina</taxon>
        <taxon>Dothideomycetes</taxon>
        <taxon>Pleosporomycetidae</taxon>
        <taxon>Pleosporales</taxon>
        <taxon>Massarineae</taxon>
        <taxon>Trematosphaeriaceae</taxon>
        <taxon>Trematosphaeria</taxon>
    </lineage>
</organism>
<dbReference type="Gene3D" id="2.60.40.790">
    <property type="match status" value="1"/>
</dbReference>
<dbReference type="EMBL" id="ML987196">
    <property type="protein sequence ID" value="KAF2248127.1"/>
    <property type="molecule type" value="Genomic_DNA"/>
</dbReference>
<accession>A0A6A6ID46</accession>
<keyword evidence="7" id="KW-1185">Reference proteome</keyword>
<dbReference type="RefSeq" id="XP_033683131.1">
    <property type="nucleotide sequence ID" value="XM_033829168.1"/>
</dbReference>
<evidence type="ECO:0000256" key="1">
    <source>
        <dbReference type="ARBA" id="ARBA00023016"/>
    </source>
</evidence>
<comment type="similarity">
    <text evidence="2 3">Belongs to the small heat shock protein (HSP20) family.</text>
</comment>
<dbReference type="PANTHER" id="PTHR11527">
    <property type="entry name" value="HEAT-SHOCK PROTEIN 20 FAMILY MEMBER"/>
    <property type="match status" value="1"/>
</dbReference>
<dbReference type="PROSITE" id="PS01031">
    <property type="entry name" value="SHSP"/>
    <property type="match status" value="1"/>
</dbReference>
<reference evidence="6" key="1">
    <citation type="journal article" date="2020" name="Stud. Mycol.">
        <title>101 Dothideomycetes genomes: a test case for predicting lifestyles and emergence of pathogens.</title>
        <authorList>
            <person name="Haridas S."/>
            <person name="Albert R."/>
            <person name="Binder M."/>
            <person name="Bloem J."/>
            <person name="Labutti K."/>
            <person name="Salamov A."/>
            <person name="Andreopoulos B."/>
            <person name="Baker S."/>
            <person name="Barry K."/>
            <person name="Bills G."/>
            <person name="Bluhm B."/>
            <person name="Cannon C."/>
            <person name="Castanera R."/>
            <person name="Culley D."/>
            <person name="Daum C."/>
            <person name="Ezra D."/>
            <person name="Gonzalez J."/>
            <person name="Henrissat B."/>
            <person name="Kuo A."/>
            <person name="Liang C."/>
            <person name="Lipzen A."/>
            <person name="Lutzoni F."/>
            <person name="Magnuson J."/>
            <person name="Mondo S."/>
            <person name="Nolan M."/>
            <person name="Ohm R."/>
            <person name="Pangilinan J."/>
            <person name="Park H.-J."/>
            <person name="Ramirez L."/>
            <person name="Alfaro M."/>
            <person name="Sun H."/>
            <person name="Tritt A."/>
            <person name="Yoshinaga Y."/>
            <person name="Zwiers L.-H."/>
            <person name="Turgeon B."/>
            <person name="Goodwin S."/>
            <person name="Spatafora J."/>
            <person name="Crous P."/>
            <person name="Grigoriev I."/>
        </authorList>
    </citation>
    <scope>NUCLEOTIDE SEQUENCE</scope>
    <source>
        <strain evidence="6">CBS 122368</strain>
    </source>
</reference>
<feature type="region of interest" description="Disordered" evidence="4">
    <location>
        <begin position="188"/>
        <end position="211"/>
    </location>
</feature>
<dbReference type="InterPro" id="IPR031107">
    <property type="entry name" value="Small_HSP"/>
</dbReference>
<keyword evidence="1" id="KW-0346">Stress response</keyword>
<dbReference type="Pfam" id="PF00011">
    <property type="entry name" value="HSP20"/>
    <property type="match status" value="1"/>
</dbReference>
<dbReference type="InterPro" id="IPR008978">
    <property type="entry name" value="HSP20-like_chaperone"/>
</dbReference>
<gene>
    <name evidence="6" type="ORF">BU26DRAFT_519863</name>
</gene>
<dbReference type="InterPro" id="IPR002068">
    <property type="entry name" value="A-crystallin/Hsp20_dom"/>
</dbReference>
<evidence type="ECO:0000256" key="4">
    <source>
        <dbReference type="SAM" id="MobiDB-lite"/>
    </source>
</evidence>
<evidence type="ECO:0000313" key="7">
    <source>
        <dbReference type="Proteomes" id="UP000800094"/>
    </source>
</evidence>
<feature type="compositionally biased region" description="Gly residues" evidence="4">
    <location>
        <begin position="192"/>
        <end position="211"/>
    </location>
</feature>
<protein>
    <recommendedName>
        <fullName evidence="5">SHSP domain-containing protein</fullName>
    </recommendedName>
</protein>
<dbReference type="GeneID" id="54582498"/>
<dbReference type="AlphaFoldDB" id="A0A6A6ID46"/>
<evidence type="ECO:0000313" key="6">
    <source>
        <dbReference type="EMBL" id="KAF2248127.1"/>
    </source>
</evidence>
<evidence type="ECO:0000259" key="5">
    <source>
        <dbReference type="PROSITE" id="PS01031"/>
    </source>
</evidence>